<comment type="similarity">
    <text evidence="2">Belongs to the peptidase S54 family.</text>
</comment>
<dbReference type="PANTHER" id="PTHR43731:SF14">
    <property type="entry name" value="PRESENILIN-ASSOCIATED RHOMBOID-LIKE PROTEIN, MITOCHONDRIAL"/>
    <property type="match status" value="1"/>
</dbReference>
<feature type="transmembrane region" description="Helical" evidence="7">
    <location>
        <begin position="280"/>
        <end position="297"/>
    </location>
</feature>
<proteinExistence type="inferred from homology"/>
<dbReference type="InterPro" id="IPR035952">
    <property type="entry name" value="Rhomboid-like_sf"/>
</dbReference>
<keyword evidence="3 7" id="KW-0812">Transmembrane</keyword>
<dbReference type="Gene3D" id="1.20.1540.10">
    <property type="entry name" value="Rhomboid-like"/>
    <property type="match status" value="1"/>
</dbReference>
<evidence type="ECO:0000256" key="1">
    <source>
        <dbReference type="ARBA" id="ARBA00004141"/>
    </source>
</evidence>
<keyword evidence="4" id="KW-0378">Hydrolase</keyword>
<evidence type="ECO:0000256" key="3">
    <source>
        <dbReference type="ARBA" id="ARBA00022692"/>
    </source>
</evidence>
<protein>
    <submittedName>
        <fullName evidence="9">Rhomboid family intramembrane serine protease</fullName>
    </submittedName>
</protein>
<evidence type="ECO:0000256" key="4">
    <source>
        <dbReference type="ARBA" id="ARBA00022801"/>
    </source>
</evidence>
<dbReference type="AlphaFoldDB" id="A0A7C9M2I1"/>
<evidence type="ECO:0000256" key="6">
    <source>
        <dbReference type="ARBA" id="ARBA00023136"/>
    </source>
</evidence>
<name>A0A7C9M2I1_9GAMM</name>
<organism evidence="9 10">
    <name type="scientific">Noviluteimonas gilva</name>
    <dbReference type="NCBI Taxonomy" id="2682097"/>
    <lineage>
        <taxon>Bacteria</taxon>
        <taxon>Pseudomonadati</taxon>
        <taxon>Pseudomonadota</taxon>
        <taxon>Gammaproteobacteria</taxon>
        <taxon>Lysobacterales</taxon>
        <taxon>Lysobacteraceae</taxon>
        <taxon>Noviluteimonas</taxon>
    </lineage>
</organism>
<evidence type="ECO:0000313" key="10">
    <source>
        <dbReference type="Proteomes" id="UP000479692"/>
    </source>
</evidence>
<feature type="transmembrane region" description="Helical" evidence="7">
    <location>
        <begin position="238"/>
        <end position="260"/>
    </location>
</feature>
<dbReference type="InterPro" id="IPR022764">
    <property type="entry name" value="Peptidase_S54_rhomboid_dom"/>
</dbReference>
<accession>A0A7C9M2I1</accession>
<feature type="transmembrane region" description="Helical" evidence="7">
    <location>
        <begin position="13"/>
        <end position="33"/>
    </location>
</feature>
<gene>
    <name evidence="9" type="ORF">GN331_12720</name>
</gene>
<reference evidence="9 10" key="1">
    <citation type="submission" date="2019-12" db="EMBL/GenBank/DDBJ databases">
        <authorList>
            <person name="Xu J."/>
        </authorList>
    </citation>
    <scope>NUCLEOTIDE SEQUENCE [LARGE SCALE GENOMIC DNA]</scope>
    <source>
        <strain evidence="9 10">HX-5-24</strain>
    </source>
</reference>
<dbReference type="EMBL" id="WOXT01000004">
    <property type="protein sequence ID" value="MUV15068.1"/>
    <property type="molecule type" value="Genomic_DNA"/>
</dbReference>
<evidence type="ECO:0000256" key="5">
    <source>
        <dbReference type="ARBA" id="ARBA00022989"/>
    </source>
</evidence>
<dbReference type="RefSeq" id="WP_156642628.1">
    <property type="nucleotide sequence ID" value="NZ_WOXT01000004.1"/>
</dbReference>
<evidence type="ECO:0000259" key="8">
    <source>
        <dbReference type="Pfam" id="PF01694"/>
    </source>
</evidence>
<feature type="transmembrane region" description="Helical" evidence="7">
    <location>
        <begin position="161"/>
        <end position="178"/>
    </location>
</feature>
<keyword evidence="6 7" id="KW-0472">Membrane</keyword>
<evidence type="ECO:0000313" key="9">
    <source>
        <dbReference type="EMBL" id="MUV15068.1"/>
    </source>
</evidence>
<feature type="transmembrane region" description="Helical" evidence="7">
    <location>
        <begin position="185"/>
        <end position="207"/>
    </location>
</feature>
<dbReference type="GO" id="GO:0016020">
    <property type="term" value="C:membrane"/>
    <property type="evidence" value="ECO:0007669"/>
    <property type="project" value="UniProtKB-SubCell"/>
</dbReference>
<comment type="subcellular location">
    <subcellularLocation>
        <location evidence="1">Membrane</location>
        <topology evidence="1">Multi-pass membrane protein</topology>
    </subcellularLocation>
</comment>
<dbReference type="Pfam" id="PF01694">
    <property type="entry name" value="Rhomboid"/>
    <property type="match status" value="1"/>
</dbReference>
<dbReference type="Proteomes" id="UP000479692">
    <property type="component" value="Unassembled WGS sequence"/>
</dbReference>
<dbReference type="InterPro" id="IPR050925">
    <property type="entry name" value="Rhomboid_protease_S54"/>
</dbReference>
<evidence type="ECO:0000256" key="7">
    <source>
        <dbReference type="SAM" id="Phobius"/>
    </source>
</evidence>
<dbReference type="GO" id="GO:0006508">
    <property type="term" value="P:proteolysis"/>
    <property type="evidence" value="ECO:0007669"/>
    <property type="project" value="UniProtKB-KW"/>
</dbReference>
<keyword evidence="9" id="KW-0645">Protease</keyword>
<comment type="caution">
    <text evidence="9">The sequence shown here is derived from an EMBL/GenBank/DDBJ whole genome shotgun (WGS) entry which is preliminary data.</text>
</comment>
<dbReference type="SUPFAM" id="SSF144091">
    <property type="entry name" value="Rhomboid-like"/>
    <property type="match status" value="1"/>
</dbReference>
<dbReference type="PANTHER" id="PTHR43731">
    <property type="entry name" value="RHOMBOID PROTEASE"/>
    <property type="match status" value="1"/>
</dbReference>
<feature type="domain" description="Peptidase S54 rhomboid" evidence="8">
    <location>
        <begin position="149"/>
        <end position="296"/>
    </location>
</feature>
<feature type="transmembrane region" description="Helical" evidence="7">
    <location>
        <begin position="213"/>
        <end position="231"/>
    </location>
</feature>
<sequence length="488" mass="53706">MLLLPLHRPLTRATFPVVTALLVLINVFVFFGLQAGDQARVQEALTDYIPSRLAEIEAPAYERWLIERGGRAEDLAEFRALRDEDARHAFVGQHTLVDREFEPALRTGRLFPDASTFDEWRRLRAGYDATLSSIPTLRYLLRASEFDPVRLVSSAFLHADFGHLFGNMLFLMIIGLLVEGALGPWRFLAVYLLGAVGANLASIAFHWGDATGGLGASGAIAALMGCFCLVWGTQPVRFFYWIGVWFDYVRAPALWLFPAWLGWELFNLLVRDDSNVAFEAHAGGLVCGALMGAALAATGQVRTAFIRDAAPDAPAKDDRWERAQRHIGRMQLAEADALLTALAAEAPWRVDVQLARYRVARNGGRAEQATARALQALSIEAPDANSVRAQGELLAELDAQASAIPSDVRLSFARRAIAFGVLDAAERALQPLTADVAPDTASQLWFDLALRHRDAGAQAAHVRCLRHLTERHPQQPQAVKARFLLENG</sequence>
<dbReference type="GO" id="GO:0004252">
    <property type="term" value="F:serine-type endopeptidase activity"/>
    <property type="evidence" value="ECO:0007669"/>
    <property type="project" value="InterPro"/>
</dbReference>
<evidence type="ECO:0000256" key="2">
    <source>
        <dbReference type="ARBA" id="ARBA00009045"/>
    </source>
</evidence>
<keyword evidence="5 7" id="KW-1133">Transmembrane helix</keyword>
<keyword evidence="10" id="KW-1185">Reference proteome</keyword>